<evidence type="ECO:0000313" key="4">
    <source>
        <dbReference type="EMBL" id="RHA00302.1"/>
    </source>
</evidence>
<dbReference type="Proteomes" id="UP000284962">
    <property type="component" value="Unassembled WGS sequence"/>
</dbReference>
<dbReference type="EMBL" id="QSEW01000005">
    <property type="protein sequence ID" value="RHA00302.1"/>
    <property type="molecule type" value="Genomic_DNA"/>
</dbReference>
<evidence type="ECO:0000259" key="1">
    <source>
        <dbReference type="Pfam" id="PF00534"/>
    </source>
</evidence>
<dbReference type="AlphaFoldDB" id="A0A3E5GRX6"/>
<dbReference type="GO" id="GO:0016757">
    <property type="term" value="F:glycosyltransferase activity"/>
    <property type="evidence" value="ECO:0007669"/>
    <property type="project" value="InterPro"/>
</dbReference>
<gene>
    <name evidence="4" type="ORF">DW957_05920</name>
    <name evidence="3" type="ORF">DXB12_10195</name>
</gene>
<comment type="caution">
    <text evidence="3">The sequence shown here is derived from an EMBL/GenBank/DDBJ whole genome shotgun (WGS) entry which is preliminary data.</text>
</comment>
<dbReference type="PANTHER" id="PTHR45947">
    <property type="entry name" value="SULFOQUINOVOSYL TRANSFERASE SQD2"/>
    <property type="match status" value="1"/>
</dbReference>
<dbReference type="Gene3D" id="3.40.50.2000">
    <property type="entry name" value="Glycogen Phosphorylase B"/>
    <property type="match status" value="2"/>
</dbReference>
<feature type="domain" description="Glycosyltransferase subfamily 4-like N-terminal" evidence="2">
    <location>
        <begin position="21"/>
        <end position="191"/>
    </location>
</feature>
<protein>
    <submittedName>
        <fullName evidence="3">Glycosyltransferase family 1 protein</fullName>
    </submittedName>
</protein>
<keyword evidence="5" id="KW-1185">Reference proteome</keyword>
<dbReference type="InterPro" id="IPR050194">
    <property type="entry name" value="Glycosyltransferase_grp1"/>
</dbReference>
<dbReference type="InterPro" id="IPR028098">
    <property type="entry name" value="Glyco_trans_4-like_N"/>
</dbReference>
<dbReference type="Pfam" id="PF00534">
    <property type="entry name" value="Glycos_transf_1"/>
    <property type="match status" value="1"/>
</dbReference>
<keyword evidence="3" id="KW-0808">Transferase</keyword>
<accession>A0A3E5GRX6</accession>
<evidence type="ECO:0000313" key="5">
    <source>
        <dbReference type="Proteomes" id="UP000261055"/>
    </source>
</evidence>
<dbReference type="Proteomes" id="UP000261055">
    <property type="component" value="Unassembled WGS sequence"/>
</dbReference>
<dbReference type="Pfam" id="PF13439">
    <property type="entry name" value="Glyco_transf_4"/>
    <property type="match status" value="1"/>
</dbReference>
<evidence type="ECO:0000313" key="3">
    <source>
        <dbReference type="EMBL" id="RGO49837.1"/>
    </source>
</evidence>
<dbReference type="InterPro" id="IPR001296">
    <property type="entry name" value="Glyco_trans_1"/>
</dbReference>
<evidence type="ECO:0000259" key="2">
    <source>
        <dbReference type="Pfam" id="PF13439"/>
    </source>
</evidence>
<feature type="domain" description="Glycosyl transferase family 1" evidence="1">
    <location>
        <begin position="203"/>
        <end position="363"/>
    </location>
</feature>
<reference evidence="5 6" key="1">
    <citation type="submission" date="2018-08" db="EMBL/GenBank/DDBJ databases">
        <title>A genome reference for cultivated species of the human gut microbiota.</title>
        <authorList>
            <person name="Zou Y."/>
            <person name="Xue W."/>
            <person name="Luo G."/>
        </authorList>
    </citation>
    <scope>NUCLEOTIDE SEQUENCE [LARGE SCALE GENOMIC DNA]</scope>
    <source>
        <strain evidence="4 6">AM46-16</strain>
        <strain evidence="3 5">OM02-12</strain>
    </source>
</reference>
<dbReference type="SUPFAM" id="SSF53756">
    <property type="entry name" value="UDP-Glycosyltransferase/glycogen phosphorylase"/>
    <property type="match status" value="1"/>
</dbReference>
<sequence>MNSKTKKRYCIFAAQYFPHLGGVERYTYNLARKLIEDGNEVVVVTSNVYKLSEYEQVDEIPVYRVPCWNLLAGRYPVLKMNTRFWKINRTLKKQEFDMVIVNTRFYPHSLYGMILAKKIKAKCITLDHGTSHLSVHNKFWDCIGAVFEHFLTKVDQIFCENYYGVSGACNEWLSHFHIKAKGVLYNSIDLEEVKNIQANMKKMYREKYNILENATVITFTGRLLKEKGLPSLLNVMDKINKEREDIYLFIAGDGDMQDEIDLRKNSHIIPVGRIDFEQIVTLLSESDIFCLPSFSEGFSTSILEAAACGCYILTTARGGAKELLINDEYGCVILNNQEELLYDSLMDIINNPDKRKRGIELTYQRIRDNFTWDIVAHNVEKICEEK</sequence>
<dbReference type="RefSeq" id="WP_117613690.1">
    <property type="nucleotide sequence ID" value="NZ_QSVQ01000011.1"/>
</dbReference>
<organism evidence="3 5">
    <name type="scientific">Dorea formicigenerans</name>
    <dbReference type="NCBI Taxonomy" id="39486"/>
    <lineage>
        <taxon>Bacteria</taxon>
        <taxon>Bacillati</taxon>
        <taxon>Bacillota</taxon>
        <taxon>Clostridia</taxon>
        <taxon>Lachnospirales</taxon>
        <taxon>Lachnospiraceae</taxon>
        <taxon>Dorea</taxon>
    </lineage>
</organism>
<name>A0A3E5GRX6_9FIRM</name>
<dbReference type="CDD" id="cd03801">
    <property type="entry name" value="GT4_PimA-like"/>
    <property type="match status" value="1"/>
</dbReference>
<proteinExistence type="predicted"/>
<dbReference type="PANTHER" id="PTHR45947:SF3">
    <property type="entry name" value="SULFOQUINOVOSYL TRANSFERASE SQD2"/>
    <property type="match status" value="1"/>
</dbReference>
<dbReference type="EMBL" id="QSVQ01000011">
    <property type="protein sequence ID" value="RGO49837.1"/>
    <property type="molecule type" value="Genomic_DNA"/>
</dbReference>
<evidence type="ECO:0000313" key="6">
    <source>
        <dbReference type="Proteomes" id="UP000284962"/>
    </source>
</evidence>